<comment type="catalytic activity">
    <reaction evidence="14">
        <text>N(6),N(6),N(6)-trimethyl-L-lysyl(4)-[histone H3] + 2-oxoglutarate + O2 = N(6),N(6)-dimethyl-L-lysyl(4)-[histone H3] + formaldehyde + succinate + CO2</text>
        <dbReference type="Rhea" id="RHEA:60212"/>
        <dbReference type="Rhea" id="RHEA-COMP:15537"/>
        <dbReference type="Rhea" id="RHEA-COMP:15540"/>
        <dbReference type="ChEBI" id="CHEBI:15379"/>
        <dbReference type="ChEBI" id="CHEBI:16526"/>
        <dbReference type="ChEBI" id="CHEBI:16810"/>
        <dbReference type="ChEBI" id="CHEBI:16842"/>
        <dbReference type="ChEBI" id="CHEBI:30031"/>
        <dbReference type="ChEBI" id="CHEBI:61961"/>
        <dbReference type="ChEBI" id="CHEBI:61976"/>
    </reaction>
    <physiologicalReaction direction="left-to-right" evidence="14">
        <dbReference type="Rhea" id="RHEA:60213"/>
    </physiologicalReaction>
</comment>
<comment type="caution">
    <text evidence="18">The sequence shown here is derived from an EMBL/GenBank/DDBJ whole genome shotgun (WGS) entry which is preliminary data.</text>
</comment>
<dbReference type="InterPro" id="IPR003889">
    <property type="entry name" value="FYrich_C"/>
</dbReference>
<dbReference type="PROSITE" id="PS51184">
    <property type="entry name" value="JMJC"/>
    <property type="match status" value="1"/>
</dbReference>
<keyword evidence="7" id="KW-0560">Oxidoreductase</keyword>
<feature type="chain" id="PRO_5029627964" evidence="16">
    <location>
        <begin position="20"/>
        <end position="801"/>
    </location>
</feature>
<dbReference type="OrthoDB" id="1678912at2759"/>
<evidence type="ECO:0000256" key="2">
    <source>
        <dbReference type="ARBA" id="ARBA00004123"/>
    </source>
</evidence>
<protein>
    <submittedName>
        <fullName evidence="18">Transcription factor jumonji (Jmj) family protein</fullName>
    </submittedName>
</protein>
<dbReference type="GO" id="GO:0048731">
    <property type="term" value="P:system development"/>
    <property type="evidence" value="ECO:0007669"/>
    <property type="project" value="UniProtKB-ARBA"/>
</dbReference>
<dbReference type="InterPro" id="IPR003888">
    <property type="entry name" value="FYrich_N"/>
</dbReference>
<keyword evidence="4" id="KW-0479">Metal-binding</keyword>
<keyword evidence="8" id="KW-0408">Iron</keyword>
<feature type="compositionally biased region" description="Polar residues" evidence="15">
    <location>
        <begin position="718"/>
        <end position="730"/>
    </location>
</feature>
<evidence type="ECO:0000256" key="11">
    <source>
        <dbReference type="ARBA" id="ARBA00023242"/>
    </source>
</evidence>
<evidence type="ECO:0000256" key="6">
    <source>
        <dbReference type="ARBA" id="ARBA00022964"/>
    </source>
</evidence>
<evidence type="ECO:0000256" key="5">
    <source>
        <dbReference type="ARBA" id="ARBA00022853"/>
    </source>
</evidence>
<organism evidence="18 19">
    <name type="scientific">Actinidia rufa</name>
    <dbReference type="NCBI Taxonomy" id="165716"/>
    <lineage>
        <taxon>Eukaryota</taxon>
        <taxon>Viridiplantae</taxon>
        <taxon>Streptophyta</taxon>
        <taxon>Embryophyta</taxon>
        <taxon>Tracheophyta</taxon>
        <taxon>Spermatophyta</taxon>
        <taxon>Magnoliopsida</taxon>
        <taxon>eudicotyledons</taxon>
        <taxon>Gunneridae</taxon>
        <taxon>Pentapetalae</taxon>
        <taxon>asterids</taxon>
        <taxon>Ericales</taxon>
        <taxon>Actinidiaceae</taxon>
        <taxon>Actinidia</taxon>
    </lineage>
</organism>
<sequence>MLYCLMSLNLLLLVQVTQLSPSILKADGVPVYRCVQNPGEFVLTFPRAYHSGFNCGFNCAEAVNVAPVDWLPHGQNAIELYREQGRKTSISHDKLLLGAARDAVKAHWEINLLRKNTTDNLRWKSVCGKDGILSKALKTRVEIERVRREFLCNSSKAVKMESKRYTCLNHAKQLCLCSSSTRFFLFRYDINELNILVEALEGKLSAVYRWARLDLGLALSSYLSKDNTQVPGLICNLSHSPEGRIMRELSSKPSVASLKYMVKKEEIDEKPNLAGITSGVCSLRKEKPFQAVLEMEDMKASSASPKSLPEVQVPNYGSQIKKEEGFHLPPNLKTPICQLSQEDMSFTDNLVTEKREVKKPSVSGNSDVIHISDDEGEDPNAPLTGRVKETSAKHTEHYQRLLGTTTVSSGHCVKDTTLTNPVTNAAVMCEADANLLPDGETTNNNFTSDFVKNDIHGKQEILLGSNSHNSHRISSRTVTNKNVQNLSNARETDDCNMTNAGNSSLPPQPCHSEIPNNEDKHKMGLNANVRLAGDVQSASGSPSRTQNNLDRYFRQKGPRIAKVVRRINCNVEPLEYGVVHSGKLWCDSRAIFPKGLKSRVRYISVLDPTNMCYYVSEILDAGRDGPLFMVSVEHCPSEVFIHVSAAKCWEMVRERANQEITKQHKLGRMNLPPLQPPGSLDGMEMFGFSSPDIVQIIQAMDRNRVCTEYWKSRPLMQFPQNPQSEENSGNLIPRTPMANDGEASKNHVLPAGVDALLGGLFKKSNPEELHALYNILSDSGPTADRGLVSWLLNEEIHKRPR</sequence>
<evidence type="ECO:0000256" key="13">
    <source>
        <dbReference type="ARBA" id="ARBA00050935"/>
    </source>
</evidence>
<evidence type="ECO:0000256" key="1">
    <source>
        <dbReference type="ARBA" id="ARBA00001954"/>
    </source>
</evidence>
<keyword evidence="6" id="KW-0223">Dioxygenase</keyword>
<dbReference type="PANTHER" id="PTHR10694:SF113">
    <property type="entry name" value="PROTEIN JUMONJI"/>
    <property type="match status" value="1"/>
</dbReference>
<dbReference type="Gene3D" id="3.30.160.360">
    <property type="match status" value="1"/>
</dbReference>
<dbReference type="SMART" id="SM00558">
    <property type="entry name" value="JmjC"/>
    <property type="match status" value="1"/>
</dbReference>
<dbReference type="InterPro" id="IPR004198">
    <property type="entry name" value="Znf_C5HC2"/>
</dbReference>
<accession>A0A7J0DSH1</accession>
<evidence type="ECO:0000256" key="10">
    <source>
        <dbReference type="ARBA" id="ARBA00023163"/>
    </source>
</evidence>
<evidence type="ECO:0000256" key="16">
    <source>
        <dbReference type="SAM" id="SignalP"/>
    </source>
</evidence>
<proteinExistence type="inferred from homology"/>
<evidence type="ECO:0000256" key="3">
    <source>
        <dbReference type="ARBA" id="ARBA00006801"/>
    </source>
</evidence>
<dbReference type="GO" id="GO:0005634">
    <property type="term" value="C:nucleus"/>
    <property type="evidence" value="ECO:0007669"/>
    <property type="project" value="UniProtKB-SubCell"/>
</dbReference>
<evidence type="ECO:0000313" key="19">
    <source>
        <dbReference type="Proteomes" id="UP000585474"/>
    </source>
</evidence>
<dbReference type="Pfam" id="PF05965">
    <property type="entry name" value="FYRC"/>
    <property type="match status" value="1"/>
</dbReference>
<dbReference type="GO" id="GO:0045814">
    <property type="term" value="P:negative regulation of gene expression, epigenetic"/>
    <property type="evidence" value="ECO:0007669"/>
    <property type="project" value="UniProtKB-ARBA"/>
</dbReference>
<keyword evidence="16" id="KW-0732">Signal</keyword>
<evidence type="ECO:0000256" key="9">
    <source>
        <dbReference type="ARBA" id="ARBA00023015"/>
    </source>
</evidence>
<comment type="similarity">
    <text evidence="3">Belongs to the JARID1 histone demethylase family.</text>
</comment>
<dbReference type="SMART" id="SM00542">
    <property type="entry name" value="FYRC"/>
    <property type="match status" value="1"/>
</dbReference>
<dbReference type="GO" id="GO:0034647">
    <property type="term" value="F:histone H3K4me/H3K4me2/H3K4me3 demethylase activity"/>
    <property type="evidence" value="ECO:0007669"/>
    <property type="project" value="TreeGrafter"/>
</dbReference>
<evidence type="ECO:0000256" key="7">
    <source>
        <dbReference type="ARBA" id="ARBA00023002"/>
    </source>
</evidence>
<dbReference type="Pfam" id="PF02373">
    <property type="entry name" value="JmjC"/>
    <property type="match status" value="1"/>
</dbReference>
<feature type="region of interest" description="Disordered" evidence="15">
    <location>
        <begin position="717"/>
        <end position="745"/>
    </location>
</feature>
<comment type="subcellular location">
    <subcellularLocation>
        <location evidence="2">Nucleus</location>
    </subcellularLocation>
</comment>
<dbReference type="GO" id="GO:0000785">
    <property type="term" value="C:chromatin"/>
    <property type="evidence" value="ECO:0007669"/>
    <property type="project" value="TreeGrafter"/>
</dbReference>
<reference evidence="19" key="1">
    <citation type="submission" date="2019-07" db="EMBL/GenBank/DDBJ databases">
        <title>De Novo Assembly of kiwifruit Actinidia rufa.</title>
        <authorList>
            <person name="Sugita-Konishi S."/>
            <person name="Sato K."/>
            <person name="Mori E."/>
            <person name="Abe Y."/>
            <person name="Kisaki G."/>
            <person name="Hamano K."/>
            <person name="Suezawa K."/>
            <person name="Otani M."/>
            <person name="Fukuda T."/>
            <person name="Manabe T."/>
            <person name="Gomi K."/>
            <person name="Tabuchi M."/>
            <person name="Akimitsu K."/>
            <person name="Kataoka I."/>
        </authorList>
    </citation>
    <scope>NUCLEOTIDE SEQUENCE [LARGE SCALE GENOMIC DNA]</scope>
    <source>
        <strain evidence="19">cv. Fuchu</strain>
    </source>
</reference>
<gene>
    <name evidence="18" type="ORF">Acr_00g0074790</name>
</gene>
<dbReference type="GO" id="GO:0046872">
    <property type="term" value="F:metal ion binding"/>
    <property type="evidence" value="ECO:0007669"/>
    <property type="project" value="UniProtKB-KW"/>
</dbReference>
<dbReference type="PROSITE" id="PS51543">
    <property type="entry name" value="FYRC"/>
    <property type="match status" value="1"/>
</dbReference>
<dbReference type="SMART" id="SM00541">
    <property type="entry name" value="FYRN"/>
    <property type="match status" value="1"/>
</dbReference>
<evidence type="ECO:0000256" key="12">
    <source>
        <dbReference type="ARBA" id="ARBA00050619"/>
    </source>
</evidence>
<dbReference type="InterPro" id="IPR003347">
    <property type="entry name" value="JmjC_dom"/>
</dbReference>
<keyword evidence="11" id="KW-0539">Nucleus</keyword>
<feature type="domain" description="JmjC" evidence="17">
    <location>
        <begin position="1"/>
        <end position="82"/>
    </location>
</feature>
<dbReference type="PANTHER" id="PTHR10694">
    <property type="entry name" value="LYSINE-SPECIFIC DEMETHYLASE"/>
    <property type="match status" value="1"/>
</dbReference>
<dbReference type="AlphaFoldDB" id="A0A7J0DSH1"/>
<feature type="region of interest" description="Disordered" evidence="15">
    <location>
        <begin position="357"/>
        <end position="382"/>
    </location>
</feature>
<evidence type="ECO:0000256" key="4">
    <source>
        <dbReference type="ARBA" id="ARBA00022723"/>
    </source>
</evidence>
<evidence type="ECO:0000256" key="14">
    <source>
        <dbReference type="ARBA" id="ARBA00051640"/>
    </source>
</evidence>
<evidence type="ECO:0000259" key="17">
    <source>
        <dbReference type="PROSITE" id="PS51184"/>
    </source>
</evidence>
<dbReference type="Proteomes" id="UP000585474">
    <property type="component" value="Unassembled WGS sequence"/>
</dbReference>
<dbReference type="Pfam" id="PF02928">
    <property type="entry name" value="zf-C5HC2"/>
    <property type="match status" value="1"/>
</dbReference>
<comment type="catalytic activity">
    <reaction evidence="13">
        <text>N(6)-methyl-L-lysyl(4)-[histone H3] + 2-oxoglutarate + O2 = L-lysyl(4)-[histone H3] + formaldehyde + succinate + CO2</text>
        <dbReference type="Rhea" id="RHEA:60220"/>
        <dbReference type="Rhea" id="RHEA-COMP:15543"/>
        <dbReference type="Rhea" id="RHEA-COMP:15547"/>
        <dbReference type="ChEBI" id="CHEBI:15379"/>
        <dbReference type="ChEBI" id="CHEBI:16526"/>
        <dbReference type="ChEBI" id="CHEBI:16810"/>
        <dbReference type="ChEBI" id="CHEBI:16842"/>
        <dbReference type="ChEBI" id="CHEBI:29969"/>
        <dbReference type="ChEBI" id="CHEBI:30031"/>
        <dbReference type="ChEBI" id="CHEBI:61929"/>
    </reaction>
    <physiologicalReaction direction="left-to-right" evidence="13">
        <dbReference type="Rhea" id="RHEA:60221"/>
    </physiologicalReaction>
</comment>
<evidence type="ECO:0000256" key="15">
    <source>
        <dbReference type="SAM" id="MobiDB-lite"/>
    </source>
</evidence>
<evidence type="ECO:0000256" key="8">
    <source>
        <dbReference type="ARBA" id="ARBA00023004"/>
    </source>
</evidence>
<name>A0A7J0DSH1_9ERIC</name>
<keyword evidence="10" id="KW-0804">Transcription</keyword>
<dbReference type="Gene3D" id="2.60.120.650">
    <property type="entry name" value="Cupin"/>
    <property type="match status" value="1"/>
</dbReference>
<dbReference type="EMBL" id="BJWL01000378">
    <property type="protein sequence ID" value="GFS41512.1"/>
    <property type="molecule type" value="Genomic_DNA"/>
</dbReference>
<dbReference type="PROSITE" id="PS51542">
    <property type="entry name" value="FYRN"/>
    <property type="match status" value="1"/>
</dbReference>
<keyword evidence="19" id="KW-1185">Reference proteome</keyword>
<dbReference type="SUPFAM" id="SSF51197">
    <property type="entry name" value="Clavaminate synthase-like"/>
    <property type="match status" value="1"/>
</dbReference>
<comment type="catalytic activity">
    <reaction evidence="12">
        <text>N(6),N(6)-dimethyl-L-lysyl(4)-[histone H3] + 2-oxoglutarate + O2 = N(6)-methyl-L-lysyl(4)-[histone H3] + formaldehyde + succinate + CO2</text>
        <dbReference type="Rhea" id="RHEA:60216"/>
        <dbReference type="Rhea" id="RHEA-COMP:15540"/>
        <dbReference type="Rhea" id="RHEA-COMP:15543"/>
        <dbReference type="ChEBI" id="CHEBI:15379"/>
        <dbReference type="ChEBI" id="CHEBI:16526"/>
        <dbReference type="ChEBI" id="CHEBI:16810"/>
        <dbReference type="ChEBI" id="CHEBI:16842"/>
        <dbReference type="ChEBI" id="CHEBI:30031"/>
        <dbReference type="ChEBI" id="CHEBI:61929"/>
        <dbReference type="ChEBI" id="CHEBI:61976"/>
    </reaction>
    <physiologicalReaction direction="left-to-right" evidence="12">
        <dbReference type="Rhea" id="RHEA:60217"/>
    </physiologicalReaction>
</comment>
<dbReference type="FunFam" id="3.30.160.360:FF:000005">
    <property type="entry name" value="Putative lysine-specific demethylase JMJ16"/>
    <property type="match status" value="1"/>
</dbReference>
<dbReference type="Pfam" id="PF05964">
    <property type="entry name" value="FYRN"/>
    <property type="match status" value="1"/>
</dbReference>
<keyword evidence="9" id="KW-0805">Transcription regulation</keyword>
<comment type="cofactor">
    <cofactor evidence="1">
        <name>Fe(2+)</name>
        <dbReference type="ChEBI" id="CHEBI:29033"/>
    </cofactor>
</comment>
<keyword evidence="5" id="KW-0156">Chromatin regulator</keyword>
<feature type="signal peptide" evidence="16">
    <location>
        <begin position="1"/>
        <end position="19"/>
    </location>
</feature>
<dbReference type="GO" id="GO:0051093">
    <property type="term" value="P:negative regulation of developmental process"/>
    <property type="evidence" value="ECO:0007669"/>
    <property type="project" value="UniProtKB-ARBA"/>
</dbReference>
<evidence type="ECO:0000313" key="18">
    <source>
        <dbReference type="EMBL" id="GFS41512.1"/>
    </source>
</evidence>